<proteinExistence type="predicted"/>
<keyword evidence="2" id="KW-1185">Reference proteome</keyword>
<organism evidence="1 2">
    <name type="scientific">Mangrovimicrobium sediminis</name>
    <dbReference type="NCBI Taxonomy" id="2562682"/>
    <lineage>
        <taxon>Bacteria</taxon>
        <taxon>Pseudomonadati</taxon>
        <taxon>Pseudomonadota</taxon>
        <taxon>Gammaproteobacteria</taxon>
        <taxon>Cellvibrionales</taxon>
        <taxon>Halieaceae</taxon>
        <taxon>Mangrovimicrobium</taxon>
    </lineage>
</organism>
<dbReference type="OrthoDB" id="5733587at2"/>
<sequence length="146" mass="15652">MSKLRFLCPTHRGWLDANPEAAHALWQSSRQRSLELLEEQDFTAAARHAGAAYEAAGILLSQDAAPAAPEIGRFTDATALLGELLLIVGEREAARLVNAAAISRMEQLLVSGVHRRLVLACCERLLGSPAGITPQPQPVPVSTSLH</sequence>
<evidence type="ECO:0000313" key="1">
    <source>
        <dbReference type="EMBL" id="TGD70968.1"/>
    </source>
</evidence>
<dbReference type="Proteomes" id="UP000298050">
    <property type="component" value="Unassembled WGS sequence"/>
</dbReference>
<gene>
    <name evidence="1" type="ORF">E4634_20425</name>
</gene>
<comment type="caution">
    <text evidence="1">The sequence shown here is derived from an EMBL/GenBank/DDBJ whole genome shotgun (WGS) entry which is preliminary data.</text>
</comment>
<protein>
    <submittedName>
        <fullName evidence="1">Uncharacterized protein</fullName>
    </submittedName>
</protein>
<reference evidence="1 2" key="1">
    <citation type="submission" date="2019-04" db="EMBL/GenBank/DDBJ databases">
        <title>Taxonomy of novel Haliea sp. from mangrove soil of West Coast of India.</title>
        <authorList>
            <person name="Verma A."/>
            <person name="Kumar P."/>
            <person name="Krishnamurthi S."/>
        </authorList>
    </citation>
    <scope>NUCLEOTIDE SEQUENCE [LARGE SCALE GENOMIC DNA]</scope>
    <source>
        <strain evidence="1 2">SAOS-164</strain>
    </source>
</reference>
<name>A0A4Z0LV16_9GAMM</name>
<accession>A0A4Z0LV16</accession>
<dbReference type="AlphaFoldDB" id="A0A4Z0LV16"/>
<dbReference type="RefSeq" id="WP_135446533.1">
    <property type="nucleotide sequence ID" value="NZ_SRLE01000017.1"/>
</dbReference>
<evidence type="ECO:0000313" key="2">
    <source>
        <dbReference type="Proteomes" id="UP000298050"/>
    </source>
</evidence>
<dbReference type="EMBL" id="SRLE01000017">
    <property type="protein sequence ID" value="TGD70968.1"/>
    <property type="molecule type" value="Genomic_DNA"/>
</dbReference>